<evidence type="ECO:0000256" key="2">
    <source>
        <dbReference type="SAM" id="SignalP"/>
    </source>
</evidence>
<organism evidence="3 4">
    <name type="scientific">Allopusillimonas soli</name>
    <dbReference type="NCBI Taxonomy" id="659016"/>
    <lineage>
        <taxon>Bacteria</taxon>
        <taxon>Pseudomonadati</taxon>
        <taxon>Pseudomonadota</taxon>
        <taxon>Betaproteobacteria</taxon>
        <taxon>Burkholderiales</taxon>
        <taxon>Alcaligenaceae</taxon>
        <taxon>Allopusillimonas</taxon>
    </lineage>
</organism>
<dbReference type="OrthoDB" id="8678477at2"/>
<dbReference type="AlphaFoldDB" id="A0A853F736"/>
<dbReference type="Proteomes" id="UP000580517">
    <property type="component" value="Unassembled WGS sequence"/>
</dbReference>
<proteinExistence type="inferred from homology"/>
<dbReference type="RefSeq" id="WP_129967738.1">
    <property type="nucleotide sequence ID" value="NZ_JACCEW010000001.1"/>
</dbReference>
<protein>
    <submittedName>
        <fullName evidence="3">Tripartite tricarboxylate transporter substrate binding protein</fullName>
    </submittedName>
</protein>
<dbReference type="Pfam" id="PF03401">
    <property type="entry name" value="TctC"/>
    <property type="match status" value="1"/>
</dbReference>
<name>A0A853F736_9BURK</name>
<dbReference type="PIRSF" id="PIRSF017082">
    <property type="entry name" value="YflP"/>
    <property type="match status" value="1"/>
</dbReference>
<dbReference type="PANTHER" id="PTHR42928:SF5">
    <property type="entry name" value="BLR1237 PROTEIN"/>
    <property type="match status" value="1"/>
</dbReference>
<dbReference type="CDD" id="cd07012">
    <property type="entry name" value="PBP2_Bug_TTT"/>
    <property type="match status" value="1"/>
</dbReference>
<reference evidence="3 4" key="1">
    <citation type="submission" date="2020-07" db="EMBL/GenBank/DDBJ databases">
        <title>Taxonomic revisions and descriptions of new bacterial species based on genomic comparisons in the high-G+C-content subgroup of the family Alcaligenaceae.</title>
        <authorList>
            <person name="Szabo A."/>
            <person name="Felfoldi T."/>
        </authorList>
    </citation>
    <scope>NUCLEOTIDE SEQUENCE [LARGE SCALE GENOMIC DNA]</scope>
    <source>
        <strain evidence="3 4">DSM 25264</strain>
    </source>
</reference>
<accession>A0A853F736</accession>
<dbReference type="InterPro" id="IPR005064">
    <property type="entry name" value="BUG"/>
</dbReference>
<evidence type="ECO:0000256" key="1">
    <source>
        <dbReference type="ARBA" id="ARBA00006987"/>
    </source>
</evidence>
<feature type="signal peptide" evidence="2">
    <location>
        <begin position="1"/>
        <end position="21"/>
    </location>
</feature>
<dbReference type="PANTHER" id="PTHR42928">
    <property type="entry name" value="TRICARBOXYLATE-BINDING PROTEIN"/>
    <property type="match status" value="1"/>
</dbReference>
<keyword evidence="2" id="KW-0732">Signal</keyword>
<dbReference type="EMBL" id="JACCEW010000001">
    <property type="protein sequence ID" value="NYT35787.1"/>
    <property type="molecule type" value="Genomic_DNA"/>
</dbReference>
<sequence length="324" mass="34173">MRLFIGILGLLLCCGTPAAGAAPAFHPDKPVRLVVPFPPGGGTDSFARILGDKLSRMWGQQIVVENRSGAQGSIGTAHAAKMSADGYSLLLAHQGVFTVNPHIYKDTGFDSFKDFEPVSRATQQPFALVARPDVPVQTLAGLVDLAKKKPGKLTYGTSSSAPQLTIELLKNATDIKMLHVGYKGASPALLDILAGNIDLLVANPASISQYVKSGKLKALVLFGPDRLDEVLPGAPTAAEAGFPDLGKMPEWYGVVVPAGTPSDVVSALNADIHEALADADVQKRVRALGFVPSPSSPQAFGQQIRRDYDSWGEVAKRAGLSVEQ</sequence>
<comment type="similarity">
    <text evidence="1">Belongs to the UPF0065 (bug) family.</text>
</comment>
<dbReference type="InterPro" id="IPR042100">
    <property type="entry name" value="Bug_dom1"/>
</dbReference>
<keyword evidence="4" id="KW-1185">Reference proteome</keyword>
<feature type="chain" id="PRO_5032522961" evidence="2">
    <location>
        <begin position="22"/>
        <end position="324"/>
    </location>
</feature>
<comment type="caution">
    <text evidence="3">The sequence shown here is derived from an EMBL/GenBank/DDBJ whole genome shotgun (WGS) entry which is preliminary data.</text>
</comment>
<dbReference type="Gene3D" id="3.40.190.150">
    <property type="entry name" value="Bordetella uptake gene, domain 1"/>
    <property type="match status" value="1"/>
</dbReference>
<dbReference type="Gene3D" id="3.40.190.10">
    <property type="entry name" value="Periplasmic binding protein-like II"/>
    <property type="match status" value="1"/>
</dbReference>
<evidence type="ECO:0000313" key="3">
    <source>
        <dbReference type="EMBL" id="NYT35787.1"/>
    </source>
</evidence>
<dbReference type="SUPFAM" id="SSF53850">
    <property type="entry name" value="Periplasmic binding protein-like II"/>
    <property type="match status" value="1"/>
</dbReference>
<gene>
    <name evidence="3" type="ORF">H0A68_02800</name>
</gene>
<evidence type="ECO:0000313" key="4">
    <source>
        <dbReference type="Proteomes" id="UP000580517"/>
    </source>
</evidence>